<organism evidence="2 3">
    <name type="scientific">Vitrella brassicaformis (strain CCMP3155)</name>
    <dbReference type="NCBI Taxonomy" id="1169540"/>
    <lineage>
        <taxon>Eukaryota</taxon>
        <taxon>Sar</taxon>
        <taxon>Alveolata</taxon>
        <taxon>Colpodellida</taxon>
        <taxon>Vitrellaceae</taxon>
        <taxon>Vitrella</taxon>
    </lineage>
</organism>
<name>A0A0G4GJV1_VITBC</name>
<proteinExistence type="predicted"/>
<feature type="signal peptide" evidence="1">
    <location>
        <begin position="1"/>
        <end position="18"/>
    </location>
</feature>
<accession>A0A0G4GJV1</accession>
<dbReference type="AlphaFoldDB" id="A0A0G4GJV1"/>
<keyword evidence="3" id="KW-1185">Reference proteome</keyword>
<evidence type="ECO:0000313" key="2">
    <source>
        <dbReference type="EMBL" id="CEM30202.1"/>
    </source>
</evidence>
<dbReference type="EMBL" id="CDMY01000689">
    <property type="protein sequence ID" value="CEM30202.1"/>
    <property type="molecule type" value="Genomic_DNA"/>
</dbReference>
<keyword evidence="1" id="KW-0732">Signal</keyword>
<evidence type="ECO:0000313" key="3">
    <source>
        <dbReference type="Proteomes" id="UP000041254"/>
    </source>
</evidence>
<feature type="chain" id="PRO_5005190573" evidence="1">
    <location>
        <begin position="19"/>
        <end position="388"/>
    </location>
</feature>
<reference evidence="2 3" key="1">
    <citation type="submission" date="2014-11" db="EMBL/GenBank/DDBJ databases">
        <authorList>
            <person name="Zhu J."/>
            <person name="Qi W."/>
            <person name="Song R."/>
        </authorList>
    </citation>
    <scope>NUCLEOTIDE SEQUENCE [LARGE SCALE GENOMIC DNA]</scope>
</reference>
<gene>
    <name evidence="2" type="ORF">Vbra_22332</name>
</gene>
<dbReference type="InParanoid" id="A0A0G4GJV1"/>
<evidence type="ECO:0000256" key="1">
    <source>
        <dbReference type="SAM" id="SignalP"/>
    </source>
</evidence>
<dbReference type="VEuPathDB" id="CryptoDB:Vbra_22332"/>
<protein>
    <submittedName>
        <fullName evidence="2">Uncharacterized protein</fullName>
    </submittedName>
</protein>
<sequence>MSKLVLLALALATSAVSSAPALGGNLASCNLASLPSIPPPSIPNIDRSVSDIVNDAAQGVRDAAERARQEVAEIREPQQEVQEAPQAVRDAVDRINPFRRLQFGGVSMPSVPAPSFSVPGPPSVNDVVDAARDATRPVGEAAENVVDGARDAANAANDVRSRAQDRLAEVRDELVDVTKFDDFVRECTNRAEVKADVNGRYEPRCSADVGSFPCGEVFWSDVVEYDDYLGGVDAVVKDVLGGMGAFTIAWMVQQVQQQIETISRNMGERADGLIDYITDDFIEDLVKNPGQMMERVRQNMKMDIVFEVATYNKGQCISVPAVPGVRMQRRSAFQCRTFGLLDLSRVEVDDGGSLFVHVADRLVLQPAGIVCTCLSVCSFGCHIYRAGV</sequence>
<dbReference type="Proteomes" id="UP000041254">
    <property type="component" value="Unassembled WGS sequence"/>
</dbReference>